<feature type="transmembrane region" description="Helical" evidence="2">
    <location>
        <begin position="897"/>
        <end position="924"/>
    </location>
</feature>
<protein>
    <recommendedName>
        <fullName evidence="3">CSC1/OSCA1-like 7TM region domain-containing protein</fullName>
    </recommendedName>
</protein>
<keyword evidence="5" id="KW-1185">Reference proteome</keyword>
<feature type="transmembrane region" description="Helical" evidence="2">
    <location>
        <begin position="985"/>
        <end position="1008"/>
    </location>
</feature>
<organism evidence="4 5">
    <name type="scientific">Obba rivulosa</name>
    <dbReference type="NCBI Taxonomy" id="1052685"/>
    <lineage>
        <taxon>Eukaryota</taxon>
        <taxon>Fungi</taxon>
        <taxon>Dikarya</taxon>
        <taxon>Basidiomycota</taxon>
        <taxon>Agaricomycotina</taxon>
        <taxon>Agaricomycetes</taxon>
        <taxon>Polyporales</taxon>
        <taxon>Gelatoporiaceae</taxon>
        <taxon>Obba</taxon>
    </lineage>
</organism>
<dbReference type="OrthoDB" id="2591106at2759"/>
<evidence type="ECO:0000313" key="5">
    <source>
        <dbReference type="Proteomes" id="UP000250043"/>
    </source>
</evidence>
<proteinExistence type="predicted"/>
<feature type="transmembrane region" description="Helical" evidence="2">
    <location>
        <begin position="169"/>
        <end position="191"/>
    </location>
</feature>
<feature type="transmembrane region" description="Helical" evidence="2">
    <location>
        <begin position="349"/>
        <end position="371"/>
    </location>
</feature>
<feature type="transmembrane region" description="Helical" evidence="2">
    <location>
        <begin position="1041"/>
        <end position="1061"/>
    </location>
</feature>
<keyword evidence="2" id="KW-0812">Transmembrane</keyword>
<evidence type="ECO:0000313" key="4">
    <source>
        <dbReference type="EMBL" id="OCH87483.1"/>
    </source>
</evidence>
<feature type="region of interest" description="Disordered" evidence="1">
    <location>
        <begin position="1316"/>
        <end position="1335"/>
    </location>
</feature>
<feature type="compositionally biased region" description="Low complexity" evidence="1">
    <location>
        <begin position="32"/>
        <end position="59"/>
    </location>
</feature>
<dbReference type="PANTHER" id="PTHR13018:SF5">
    <property type="entry name" value="RE44586P"/>
    <property type="match status" value="1"/>
</dbReference>
<dbReference type="Pfam" id="PF02714">
    <property type="entry name" value="RSN1_7TM"/>
    <property type="match status" value="1"/>
</dbReference>
<feature type="region of interest" description="Disordered" evidence="1">
    <location>
        <begin position="699"/>
        <end position="756"/>
    </location>
</feature>
<evidence type="ECO:0000256" key="2">
    <source>
        <dbReference type="SAM" id="Phobius"/>
    </source>
</evidence>
<feature type="region of interest" description="Disordered" evidence="1">
    <location>
        <begin position="13"/>
        <end position="103"/>
    </location>
</feature>
<name>A0A8E2AMM8_9APHY</name>
<evidence type="ECO:0000256" key="1">
    <source>
        <dbReference type="SAM" id="MobiDB-lite"/>
    </source>
</evidence>
<feature type="transmembrane region" description="Helical" evidence="2">
    <location>
        <begin position="1067"/>
        <end position="1088"/>
    </location>
</feature>
<dbReference type="EMBL" id="KV722484">
    <property type="protein sequence ID" value="OCH87483.1"/>
    <property type="molecule type" value="Genomic_DNA"/>
</dbReference>
<feature type="transmembrane region" description="Helical" evidence="2">
    <location>
        <begin position="1100"/>
        <end position="1121"/>
    </location>
</feature>
<dbReference type="PANTHER" id="PTHR13018">
    <property type="entry name" value="PROBABLE MEMBRANE PROTEIN DUF221-RELATED"/>
    <property type="match status" value="1"/>
</dbReference>
<feature type="transmembrane region" description="Helical" evidence="2">
    <location>
        <begin position="850"/>
        <end position="877"/>
    </location>
</feature>
<accession>A0A8E2AMM8</accession>
<feature type="transmembrane region" description="Helical" evidence="2">
    <location>
        <begin position="945"/>
        <end position="965"/>
    </location>
</feature>
<feature type="region of interest" description="Disordered" evidence="1">
    <location>
        <begin position="502"/>
        <end position="555"/>
    </location>
</feature>
<evidence type="ECO:0000259" key="3">
    <source>
        <dbReference type="Pfam" id="PF02714"/>
    </source>
</evidence>
<feature type="compositionally biased region" description="Basic residues" evidence="1">
    <location>
        <begin position="710"/>
        <end position="719"/>
    </location>
</feature>
<keyword evidence="2" id="KW-1133">Transmembrane helix</keyword>
<feature type="transmembrane region" description="Helical" evidence="2">
    <location>
        <begin position="1127"/>
        <end position="1148"/>
    </location>
</feature>
<feature type="domain" description="CSC1/OSCA1-like 7TM region" evidence="3">
    <location>
        <begin position="850"/>
        <end position="1119"/>
    </location>
</feature>
<dbReference type="InterPro" id="IPR003864">
    <property type="entry name" value="CSC1/OSCA1-like_7TM"/>
</dbReference>
<feature type="compositionally biased region" description="Low complexity" evidence="1">
    <location>
        <begin position="76"/>
        <end position="103"/>
    </location>
</feature>
<dbReference type="GO" id="GO:0005886">
    <property type="term" value="C:plasma membrane"/>
    <property type="evidence" value="ECO:0007669"/>
    <property type="project" value="TreeGrafter"/>
</dbReference>
<reference evidence="4 5" key="1">
    <citation type="submission" date="2016-07" db="EMBL/GenBank/DDBJ databases">
        <title>Draft genome of the white-rot fungus Obba rivulosa 3A-2.</title>
        <authorList>
            <consortium name="DOE Joint Genome Institute"/>
            <person name="Miettinen O."/>
            <person name="Riley R."/>
            <person name="Acob R."/>
            <person name="Barry K."/>
            <person name="Cullen D."/>
            <person name="De Vries R."/>
            <person name="Hainaut M."/>
            <person name="Hatakka A."/>
            <person name="Henrissat B."/>
            <person name="Hilden K."/>
            <person name="Kuo R."/>
            <person name="Labutti K."/>
            <person name="Lipzen A."/>
            <person name="Makela M.R."/>
            <person name="Sandor L."/>
            <person name="Spatafora J.W."/>
            <person name="Grigoriev I.V."/>
            <person name="Hibbett D.S."/>
        </authorList>
    </citation>
    <scope>NUCLEOTIDE SEQUENCE [LARGE SCALE GENOMIC DNA]</scope>
    <source>
        <strain evidence="4 5">3A-2</strain>
    </source>
</reference>
<feature type="compositionally biased region" description="Basic and acidic residues" evidence="1">
    <location>
        <begin position="699"/>
        <end position="709"/>
    </location>
</feature>
<dbReference type="InterPro" id="IPR045122">
    <property type="entry name" value="Csc1-like"/>
</dbReference>
<keyword evidence="2" id="KW-0472">Membrane</keyword>
<dbReference type="Proteomes" id="UP000250043">
    <property type="component" value="Unassembled WGS sequence"/>
</dbReference>
<gene>
    <name evidence="4" type="ORF">OBBRIDRAFT_736098</name>
</gene>
<feature type="transmembrane region" description="Helical" evidence="2">
    <location>
        <begin position="263"/>
        <end position="286"/>
    </location>
</feature>
<dbReference type="GO" id="GO:0005227">
    <property type="term" value="F:calcium-activated cation channel activity"/>
    <property type="evidence" value="ECO:0007669"/>
    <property type="project" value="InterPro"/>
</dbReference>
<sequence length="1335" mass="147048">MIPFDRFTVIHLTPRPSRSDDLPHVFVRNPFPSSSGNSASSPGESSDLPSTSPLFPSTSAIPPTVTPALGATSSNATISGGASSSRSSDVTSSSGTPSSLSASVNSGLATYTTSYPVVVTESSATFTSFSQSVVVTSSAPSTVTDTQNAAASFLLDPVCIGDGIDTSSLGILSAFVLPTVVGVLLWLLFAVMRPRYRQVYGLREWFVQQSLRPKPLSRSLFAVLSPLVPLVPSVPSDVSDAGKSVSKDAQLFPSDEQLVQRTLWVCVLMASGWTILGLAGILPLYLVNTPCLAHGVPSSRFTGAYSVLQDLSLLRLLQVLDNQTGTITSLGGLLKRSINDLDVSSNVRIRIIILVVLTAVLGVLPMLYMTLREFNKMVVYRECWIDVHCEGQEMGWLSVRQAPGFVGWGEKRLKDFLVKIGLSSSLETSDNRNARSRRRRRAQNWSNQEKGMLEIDIQSLFSIGDTTQLALLIEERDEILENLEIAETRYISSFRLTTPDPSIADFDPPLPIPQEDPDSPTKLHISRPKPLTGAPDRRRRRRGRNPAYGSSSLPPTSYVMPSQYYKIRNVEGLNSGEFGEAVPESPSVLQRGPSLADSFNQRVVGSRFQEVSRNSEAFGRIPVGSQLVLDESGQLGPARFTESPVPDPYRTNQYTSWDTTAFSDNMPHQQWFARPPEEPIMEQEEPEEDWHDVLREDPEAFEHGEEYPRSTRRRPRPPRAKTAPPQHRETFPLRNRNGSTTAEEVTPPHLRLQPRGPFVRPLSGLDHETLGSIYADINLWRSKLKGINAEISELQRETYNDIADGVRIKGWLLVGRGLRYIPGIQLIEGRAKEDIRWDQLQNEGSPMRTVAFWTAVVTVSIMLGVGLTAVAGLALATAPNFAHYFPFLQNLDEGNDLGSGIATCFAPAILATIFIAIALTVIHYTGQFSNSISISRGQDSLFKTIFWVIVLIAGIWLFTVGAILFAFGEFSNDSGETIGVADGAIYMSELALAIVLSVAVIFPALLMLQPIRLWQVVRAERKAVTPRQRFRAVYPRTYNPSYALACCILGMLYASAFSLIFPLVAPAALLLLTLTLIAHRFLIGYVYGRTQGQTGGLLQIWFLRRLGTLLAFQPLLLGLLLLSRRLWIEGGILCGMSLFVVLLAEVYCSWRTRQPSRKSLFPITRDSLDTFSRSARPDRQTELDEENTSLVSSARNTRLRGSFASVLEMMSLTLAVMPSPSEIRGPVPLETETLDDLTATERAARTHPDAPPHLPPLPFADHAEEMAGILYAPELLAPPPVIWLPNDVGGIGRTEASDLERYHNLPVTLDVRAKEDVLSRRSMSPQSPRLPRHAS</sequence>